<dbReference type="OrthoDB" id="9977282at2759"/>
<dbReference type="GO" id="GO:0005770">
    <property type="term" value="C:late endosome"/>
    <property type="evidence" value="ECO:0007669"/>
    <property type="project" value="UniProtKB-SubCell"/>
</dbReference>
<evidence type="ECO:0000256" key="2">
    <source>
        <dbReference type="ARBA" id="ARBA00004541"/>
    </source>
</evidence>
<dbReference type="PANTHER" id="PTHR13364">
    <property type="entry name" value="DEFECTIVE SPERMATOGENESIS PROTEIN 39"/>
    <property type="match status" value="1"/>
</dbReference>
<accession>A0A9P0K9Q1</accession>
<comment type="subcellular location">
    <subcellularLocation>
        <location evidence="2">Cytoplasmic vesicle</location>
    </subcellularLocation>
    <subcellularLocation>
        <location evidence="1">Early endosome</location>
    </subcellularLocation>
    <subcellularLocation>
        <location evidence="3">Late endosome</location>
    </subcellularLocation>
</comment>
<dbReference type="AlphaFoldDB" id="A0A9P0K9Q1"/>
<dbReference type="PANTHER" id="PTHR13364:SF6">
    <property type="entry name" value="SPERMATOGENESIS-DEFECTIVE PROTEIN 39 HOMOLOG"/>
    <property type="match status" value="1"/>
</dbReference>
<evidence type="ECO:0000256" key="3">
    <source>
        <dbReference type="ARBA" id="ARBA00004603"/>
    </source>
</evidence>
<reference evidence="6" key="1">
    <citation type="submission" date="2022-03" db="EMBL/GenBank/DDBJ databases">
        <authorList>
            <person name="Sayadi A."/>
        </authorList>
    </citation>
    <scope>NUCLEOTIDE SEQUENCE</scope>
</reference>
<evidence type="ECO:0000256" key="5">
    <source>
        <dbReference type="ARBA" id="ARBA00023329"/>
    </source>
</evidence>
<dbReference type="InterPro" id="IPR040057">
    <property type="entry name" value="Spe-39"/>
</dbReference>
<sequence length="303" mass="35817">MQLECDFETWLLAVSLKVDNKIIELCDVILYLKQTLKQNICFQQLSKWKMAVNHYAYYLIVNNHFQELADLYIATGATSNMRQLFYLIGKDVSANDVLCNRLEHVYTEHLQNFAKQEEKVEVSNNMLFLQWQLEHGESATSVIEQLAFLCRKELQKKNVALTTISEFKKQFKIDDYDFEWTVMNVIASLQMWSLLSEFFIKHNWFTKKQVFKTIIPSDVFVYGLSKHCSPKEVLEEYLVYTTSTEKSLRLAQKLGCHKFIIQYYTNQKDRSALIAYKGRVLPHSEEYFFIENAIQSLDKKWKN</sequence>
<dbReference type="GO" id="GO:0005769">
    <property type="term" value="C:early endosome"/>
    <property type="evidence" value="ECO:0007669"/>
    <property type="project" value="UniProtKB-SubCell"/>
</dbReference>
<evidence type="ECO:0000256" key="1">
    <source>
        <dbReference type="ARBA" id="ARBA00004412"/>
    </source>
</evidence>
<organism evidence="6 7">
    <name type="scientific">Acanthoscelides obtectus</name>
    <name type="common">Bean weevil</name>
    <name type="synonym">Bruchus obtectus</name>
    <dbReference type="NCBI Taxonomy" id="200917"/>
    <lineage>
        <taxon>Eukaryota</taxon>
        <taxon>Metazoa</taxon>
        <taxon>Ecdysozoa</taxon>
        <taxon>Arthropoda</taxon>
        <taxon>Hexapoda</taxon>
        <taxon>Insecta</taxon>
        <taxon>Pterygota</taxon>
        <taxon>Neoptera</taxon>
        <taxon>Endopterygota</taxon>
        <taxon>Coleoptera</taxon>
        <taxon>Polyphaga</taxon>
        <taxon>Cucujiformia</taxon>
        <taxon>Chrysomeloidea</taxon>
        <taxon>Chrysomelidae</taxon>
        <taxon>Bruchinae</taxon>
        <taxon>Bruchini</taxon>
        <taxon>Acanthoscelides</taxon>
    </lineage>
</organism>
<gene>
    <name evidence="6" type="ORF">ACAOBT_LOCUS8653</name>
</gene>
<keyword evidence="4" id="KW-0967">Endosome</keyword>
<dbReference type="GO" id="GO:0007034">
    <property type="term" value="P:vacuolar transport"/>
    <property type="evidence" value="ECO:0007669"/>
    <property type="project" value="TreeGrafter"/>
</dbReference>
<proteinExistence type="predicted"/>
<dbReference type="GO" id="GO:0006886">
    <property type="term" value="P:intracellular protein transport"/>
    <property type="evidence" value="ECO:0007669"/>
    <property type="project" value="TreeGrafter"/>
</dbReference>
<evidence type="ECO:0000313" key="7">
    <source>
        <dbReference type="Proteomes" id="UP001152888"/>
    </source>
</evidence>
<dbReference type="Proteomes" id="UP001152888">
    <property type="component" value="Unassembled WGS sequence"/>
</dbReference>
<dbReference type="EMBL" id="CAKOFQ010006767">
    <property type="protein sequence ID" value="CAH1969950.1"/>
    <property type="molecule type" value="Genomic_DNA"/>
</dbReference>
<evidence type="ECO:0000313" key="6">
    <source>
        <dbReference type="EMBL" id="CAH1969950.1"/>
    </source>
</evidence>
<keyword evidence="7" id="KW-1185">Reference proteome</keyword>
<name>A0A9P0K9Q1_ACAOB</name>
<keyword evidence="5" id="KW-0968">Cytoplasmic vesicle</keyword>
<protein>
    <submittedName>
        <fullName evidence="6">Uncharacterized protein</fullName>
    </submittedName>
</protein>
<comment type="caution">
    <text evidence="6">The sequence shown here is derived from an EMBL/GenBank/DDBJ whole genome shotgun (WGS) entry which is preliminary data.</text>
</comment>
<evidence type="ECO:0000256" key="4">
    <source>
        <dbReference type="ARBA" id="ARBA00022753"/>
    </source>
</evidence>